<proteinExistence type="predicted"/>
<feature type="compositionally biased region" description="Acidic residues" evidence="1">
    <location>
        <begin position="213"/>
        <end position="232"/>
    </location>
</feature>
<feature type="compositionally biased region" description="Acidic residues" evidence="1">
    <location>
        <begin position="69"/>
        <end position="80"/>
    </location>
</feature>
<keyword evidence="3" id="KW-1185">Reference proteome</keyword>
<feature type="compositionally biased region" description="Basic and acidic residues" evidence="1">
    <location>
        <begin position="81"/>
        <end position="92"/>
    </location>
</feature>
<feature type="region of interest" description="Disordered" evidence="1">
    <location>
        <begin position="1"/>
        <end position="181"/>
    </location>
</feature>
<evidence type="ECO:0008006" key="4">
    <source>
        <dbReference type="Google" id="ProtNLM"/>
    </source>
</evidence>
<accession>A0AAV8UQD9</accession>
<sequence>MAMDNYFPKRKDQGLRGAQRKTPQPRKRFRRRGPGLLTSDTDLQKRLNSLMQDASPDDLFEAHGRENLEDSQMDDEETDIPFDKRVLERLPEKASGSKPDILKDKDTKASAKEKNMKESEDGNTKDLKVFQLPPGLSGGDTKPSPGEHTRSKGSVNRPISKRQGKKEEALTSSMPAFLRRKLNGPGHISRLFRRRHFKMYNKLLYDMPRREDEGGEVPNETEENDQDNDTEDEDRHGALKMLLGAAEAMKKQERH</sequence>
<dbReference type="AlphaFoldDB" id="A0AAV8UQD9"/>
<gene>
    <name evidence="2" type="ORF">NDN08_000749</name>
</gene>
<dbReference type="EMBL" id="JAMWBK010000006">
    <property type="protein sequence ID" value="KAJ8904224.1"/>
    <property type="molecule type" value="Genomic_DNA"/>
</dbReference>
<protein>
    <recommendedName>
        <fullName evidence="4">Ribosome biogenesis protein NOP53</fullName>
    </recommendedName>
</protein>
<feature type="compositionally biased region" description="Polar residues" evidence="1">
    <location>
        <begin position="38"/>
        <end position="52"/>
    </location>
</feature>
<organism evidence="2 3">
    <name type="scientific">Rhodosorus marinus</name>
    <dbReference type="NCBI Taxonomy" id="101924"/>
    <lineage>
        <taxon>Eukaryota</taxon>
        <taxon>Rhodophyta</taxon>
        <taxon>Stylonematophyceae</taxon>
        <taxon>Stylonematales</taxon>
        <taxon>Stylonemataceae</taxon>
        <taxon>Rhodosorus</taxon>
    </lineage>
</organism>
<reference evidence="2 3" key="1">
    <citation type="journal article" date="2023" name="Nat. Commun.">
        <title>Origin of minicircular mitochondrial genomes in red algae.</title>
        <authorList>
            <person name="Lee Y."/>
            <person name="Cho C.H."/>
            <person name="Lee Y.M."/>
            <person name="Park S.I."/>
            <person name="Yang J.H."/>
            <person name="West J.A."/>
            <person name="Bhattacharya D."/>
            <person name="Yoon H.S."/>
        </authorList>
    </citation>
    <scope>NUCLEOTIDE SEQUENCE [LARGE SCALE GENOMIC DNA]</scope>
    <source>
        <strain evidence="2 3">CCMP1338</strain>
        <tissue evidence="2">Whole cell</tissue>
    </source>
</reference>
<comment type="caution">
    <text evidence="2">The sequence shown here is derived from an EMBL/GenBank/DDBJ whole genome shotgun (WGS) entry which is preliminary data.</text>
</comment>
<feature type="compositionally biased region" description="Basic and acidic residues" evidence="1">
    <location>
        <begin position="100"/>
        <end position="128"/>
    </location>
</feature>
<feature type="region of interest" description="Disordered" evidence="1">
    <location>
        <begin position="206"/>
        <end position="255"/>
    </location>
</feature>
<feature type="compositionally biased region" description="Basic residues" evidence="1">
    <location>
        <begin position="23"/>
        <end position="33"/>
    </location>
</feature>
<dbReference type="Proteomes" id="UP001157974">
    <property type="component" value="Unassembled WGS sequence"/>
</dbReference>
<evidence type="ECO:0000313" key="3">
    <source>
        <dbReference type="Proteomes" id="UP001157974"/>
    </source>
</evidence>
<evidence type="ECO:0000313" key="2">
    <source>
        <dbReference type="EMBL" id="KAJ8904224.1"/>
    </source>
</evidence>
<name>A0AAV8UQD9_9RHOD</name>
<evidence type="ECO:0000256" key="1">
    <source>
        <dbReference type="SAM" id="MobiDB-lite"/>
    </source>
</evidence>